<dbReference type="AlphaFoldDB" id="A0A252AJT0"/>
<evidence type="ECO:0000313" key="1">
    <source>
        <dbReference type="EMBL" id="OUI89902.1"/>
    </source>
</evidence>
<comment type="caution">
    <text evidence="1">The sequence shown here is derived from an EMBL/GenBank/DDBJ whole genome shotgun (WGS) entry which is preliminary data.</text>
</comment>
<name>A0A252AJT0_9PROT</name>
<reference evidence="2" key="1">
    <citation type="submission" date="2014-06" db="EMBL/GenBank/DDBJ databases">
        <authorList>
            <person name="Winans N.J."/>
            <person name="Newell P.D."/>
            <person name="Douglas A.E."/>
        </authorList>
    </citation>
    <scope>NUCLEOTIDE SEQUENCE [LARGE SCALE GENOMIC DNA]</scope>
</reference>
<organism evidence="1 2">
    <name type="scientific">Acetobacter indonesiensis</name>
    <dbReference type="NCBI Taxonomy" id="104101"/>
    <lineage>
        <taxon>Bacteria</taxon>
        <taxon>Pseudomonadati</taxon>
        <taxon>Pseudomonadota</taxon>
        <taxon>Alphaproteobacteria</taxon>
        <taxon>Acetobacterales</taxon>
        <taxon>Acetobacteraceae</taxon>
        <taxon>Acetobacter</taxon>
    </lineage>
</organism>
<sequence length="117" mass="12405">MNFGAWLNRESDGANGWTNVSVNLGVNIDGTYGKIGSSGAKLPYLSWNNSQGALSIRSPIGEDVLTITASGGMIIPWGTPSSSTAPCKPGQKQMDADYTYSCVAPDTWRRASNGTTW</sequence>
<dbReference type="EMBL" id="JOPA01000064">
    <property type="protein sequence ID" value="OUI89902.1"/>
    <property type="molecule type" value="Genomic_DNA"/>
</dbReference>
<accession>A0A252AJT0</accession>
<dbReference type="Proteomes" id="UP000194641">
    <property type="component" value="Unassembled WGS sequence"/>
</dbReference>
<evidence type="ECO:0000313" key="2">
    <source>
        <dbReference type="Proteomes" id="UP000194641"/>
    </source>
</evidence>
<protein>
    <submittedName>
        <fullName evidence="1">Uncharacterized protein</fullName>
    </submittedName>
</protein>
<proteinExistence type="predicted"/>
<gene>
    <name evidence="1" type="ORF">HK17_15215</name>
</gene>